<protein>
    <submittedName>
        <fullName evidence="2">Endonuclease/exonuclease/phosphatase family metal-dependent hydrolase</fullName>
    </submittedName>
</protein>
<keyword evidence="2" id="KW-0540">Nuclease</keyword>
<dbReference type="Proteomes" id="UP000535501">
    <property type="component" value="Unassembled WGS sequence"/>
</dbReference>
<feature type="domain" description="Endonuclease/exonuclease/phosphatase" evidence="1">
    <location>
        <begin position="4"/>
        <end position="163"/>
    </location>
</feature>
<dbReference type="GO" id="GO:0004527">
    <property type="term" value="F:exonuclease activity"/>
    <property type="evidence" value="ECO:0007669"/>
    <property type="project" value="UniProtKB-KW"/>
</dbReference>
<dbReference type="AlphaFoldDB" id="A0A7X0DE97"/>
<dbReference type="Pfam" id="PF03372">
    <property type="entry name" value="Exo_endo_phos"/>
    <property type="match status" value="1"/>
</dbReference>
<dbReference type="Gene3D" id="3.60.10.10">
    <property type="entry name" value="Endonuclease/exonuclease/phosphatase"/>
    <property type="match status" value="1"/>
</dbReference>
<evidence type="ECO:0000313" key="2">
    <source>
        <dbReference type="EMBL" id="MBB6181565.1"/>
    </source>
</evidence>
<name>A0A7X0DE97_9HYPH</name>
<comment type="caution">
    <text evidence="2">The sequence shown here is derived from an EMBL/GenBank/DDBJ whole genome shotgun (WGS) entry which is preliminary data.</text>
</comment>
<dbReference type="InterPro" id="IPR005135">
    <property type="entry name" value="Endo/exonuclease/phosphatase"/>
</dbReference>
<sequence>MRVLTWNVQWKLPTSSAGQELLKRIKAEQPQVLCLTETYDDFLPAGHQIDSQADYGYPLTPGKRKVILWSRNPWELVDQIGSEQLPPGRFVSGTTETPIGSVRFIGVCIPWRAAHVSNGRRDKQPWEDHLAYLSGLADILARIDDDVPTVVLGDFNQRIPRRWSPPEVYEKLINAFGGRFHFASQGLKFGSHSAIEHIAFTEDLQASDVRPLSNITDDGSELSDHFGVVATVSKASGR</sequence>
<proteinExistence type="predicted"/>
<accession>A0A7X0DE97</accession>
<keyword evidence="2" id="KW-0269">Exonuclease</keyword>
<dbReference type="RefSeq" id="WP_077545906.1">
    <property type="nucleotide sequence ID" value="NZ_JACHEJ010000010.1"/>
</dbReference>
<keyword evidence="2" id="KW-0378">Hydrolase</keyword>
<evidence type="ECO:0000259" key="1">
    <source>
        <dbReference type="Pfam" id="PF03372"/>
    </source>
</evidence>
<keyword evidence="2" id="KW-0255">Endonuclease</keyword>
<dbReference type="InterPro" id="IPR036691">
    <property type="entry name" value="Endo/exonu/phosph_ase_sf"/>
</dbReference>
<reference evidence="2 3" key="1">
    <citation type="submission" date="2020-08" db="EMBL/GenBank/DDBJ databases">
        <title>Genomic Encyclopedia of Type Strains, Phase IV (KMG-IV): sequencing the most valuable type-strain genomes for metagenomic binning, comparative biology and taxonomic classification.</title>
        <authorList>
            <person name="Goeker M."/>
        </authorList>
    </citation>
    <scope>NUCLEOTIDE SEQUENCE [LARGE SCALE GENOMIC DNA]</scope>
    <source>
        <strain evidence="2 3">DSM 102134</strain>
    </source>
</reference>
<gene>
    <name evidence="2" type="ORF">HNQ75_003552</name>
</gene>
<keyword evidence="3" id="KW-1185">Reference proteome</keyword>
<dbReference type="SUPFAM" id="SSF56219">
    <property type="entry name" value="DNase I-like"/>
    <property type="match status" value="1"/>
</dbReference>
<dbReference type="EMBL" id="JACHEJ010000010">
    <property type="protein sequence ID" value="MBB6181565.1"/>
    <property type="molecule type" value="Genomic_DNA"/>
</dbReference>
<dbReference type="GO" id="GO:0004519">
    <property type="term" value="F:endonuclease activity"/>
    <property type="evidence" value="ECO:0007669"/>
    <property type="project" value="UniProtKB-KW"/>
</dbReference>
<evidence type="ECO:0000313" key="3">
    <source>
        <dbReference type="Proteomes" id="UP000535501"/>
    </source>
</evidence>
<organism evidence="2 3">
    <name type="scientific">Pseudorhizobium flavum</name>
    <dbReference type="NCBI Taxonomy" id="1335061"/>
    <lineage>
        <taxon>Bacteria</taxon>
        <taxon>Pseudomonadati</taxon>
        <taxon>Pseudomonadota</taxon>
        <taxon>Alphaproteobacteria</taxon>
        <taxon>Hyphomicrobiales</taxon>
        <taxon>Rhizobiaceae</taxon>
        <taxon>Rhizobium/Agrobacterium group</taxon>
        <taxon>Pseudorhizobium</taxon>
    </lineage>
</organism>